<dbReference type="SUPFAM" id="SSF46785">
    <property type="entry name" value="Winged helix' DNA-binding domain"/>
    <property type="match status" value="1"/>
</dbReference>
<dbReference type="PANTHER" id="PTHR30537">
    <property type="entry name" value="HTH-TYPE TRANSCRIPTIONAL REGULATOR"/>
    <property type="match status" value="1"/>
</dbReference>
<evidence type="ECO:0000313" key="7">
    <source>
        <dbReference type="Proteomes" id="UP000198844"/>
    </source>
</evidence>
<dbReference type="SUPFAM" id="SSF53850">
    <property type="entry name" value="Periplasmic binding protein-like II"/>
    <property type="match status" value="1"/>
</dbReference>
<dbReference type="Pfam" id="PF03466">
    <property type="entry name" value="LysR_substrate"/>
    <property type="match status" value="1"/>
</dbReference>
<dbReference type="InterPro" id="IPR005119">
    <property type="entry name" value="LysR_subst-bd"/>
</dbReference>
<dbReference type="CDD" id="cd08422">
    <property type="entry name" value="PBP2_CrgA_like"/>
    <property type="match status" value="1"/>
</dbReference>
<dbReference type="InterPro" id="IPR058163">
    <property type="entry name" value="LysR-type_TF_proteobact-type"/>
</dbReference>
<dbReference type="AlphaFoldDB" id="A0A1I7EJP4"/>
<reference evidence="6 7" key="1">
    <citation type="submission" date="2016-10" db="EMBL/GenBank/DDBJ databases">
        <authorList>
            <person name="de Groot N.N."/>
        </authorList>
    </citation>
    <scope>NUCLEOTIDE SEQUENCE [LARGE SCALE GENOMIC DNA]</scope>
    <source>
        <strain evidence="6 7">LMG 27731</strain>
    </source>
</reference>
<name>A0A1I7EJP4_9BURK</name>
<dbReference type="Proteomes" id="UP000198844">
    <property type="component" value="Unassembled WGS sequence"/>
</dbReference>
<keyword evidence="2" id="KW-0805">Transcription regulation</keyword>
<evidence type="ECO:0000256" key="2">
    <source>
        <dbReference type="ARBA" id="ARBA00023015"/>
    </source>
</evidence>
<gene>
    <name evidence="6" type="ORF">SAMN05192563_102555</name>
</gene>
<keyword evidence="4" id="KW-0804">Transcription</keyword>
<dbReference type="FunFam" id="1.10.10.10:FF:000001">
    <property type="entry name" value="LysR family transcriptional regulator"/>
    <property type="match status" value="1"/>
</dbReference>
<dbReference type="InterPro" id="IPR036390">
    <property type="entry name" value="WH_DNA-bd_sf"/>
</dbReference>
<dbReference type="PANTHER" id="PTHR30537:SF5">
    <property type="entry name" value="HTH-TYPE TRANSCRIPTIONAL ACTIVATOR TTDR-RELATED"/>
    <property type="match status" value="1"/>
</dbReference>
<evidence type="ECO:0000256" key="3">
    <source>
        <dbReference type="ARBA" id="ARBA00023125"/>
    </source>
</evidence>
<dbReference type="PROSITE" id="PS50931">
    <property type="entry name" value="HTH_LYSR"/>
    <property type="match status" value="1"/>
</dbReference>
<proteinExistence type="inferred from homology"/>
<dbReference type="GO" id="GO:0003700">
    <property type="term" value="F:DNA-binding transcription factor activity"/>
    <property type="evidence" value="ECO:0007669"/>
    <property type="project" value="InterPro"/>
</dbReference>
<dbReference type="GO" id="GO:0043565">
    <property type="term" value="F:sequence-specific DNA binding"/>
    <property type="evidence" value="ECO:0007669"/>
    <property type="project" value="TreeGrafter"/>
</dbReference>
<evidence type="ECO:0000313" key="6">
    <source>
        <dbReference type="EMBL" id="SFU24163.1"/>
    </source>
</evidence>
<evidence type="ECO:0000256" key="1">
    <source>
        <dbReference type="ARBA" id="ARBA00009437"/>
    </source>
</evidence>
<dbReference type="InterPro" id="IPR000847">
    <property type="entry name" value="LysR_HTH_N"/>
</dbReference>
<dbReference type="Gene3D" id="1.10.10.10">
    <property type="entry name" value="Winged helix-like DNA-binding domain superfamily/Winged helix DNA-binding domain"/>
    <property type="match status" value="1"/>
</dbReference>
<feature type="domain" description="HTH lysR-type" evidence="5">
    <location>
        <begin position="18"/>
        <end position="73"/>
    </location>
</feature>
<dbReference type="GO" id="GO:0006351">
    <property type="term" value="P:DNA-templated transcription"/>
    <property type="evidence" value="ECO:0007669"/>
    <property type="project" value="TreeGrafter"/>
</dbReference>
<dbReference type="Gene3D" id="3.40.190.290">
    <property type="match status" value="1"/>
</dbReference>
<evidence type="ECO:0000256" key="4">
    <source>
        <dbReference type="ARBA" id="ARBA00023163"/>
    </source>
</evidence>
<dbReference type="InterPro" id="IPR036388">
    <property type="entry name" value="WH-like_DNA-bd_sf"/>
</dbReference>
<evidence type="ECO:0000259" key="5">
    <source>
        <dbReference type="PROSITE" id="PS50931"/>
    </source>
</evidence>
<accession>A0A1I7EJP4</accession>
<dbReference type="Pfam" id="PF00126">
    <property type="entry name" value="HTH_1"/>
    <property type="match status" value="1"/>
</dbReference>
<dbReference type="EMBL" id="FPBH01000025">
    <property type="protein sequence ID" value="SFU24163.1"/>
    <property type="molecule type" value="Genomic_DNA"/>
</dbReference>
<comment type="similarity">
    <text evidence="1">Belongs to the LysR transcriptional regulatory family.</text>
</comment>
<keyword evidence="3 6" id="KW-0238">DNA-binding</keyword>
<organism evidence="6 7">
    <name type="scientific">Paraburkholderia aspalathi</name>
    <dbReference type="NCBI Taxonomy" id="1324617"/>
    <lineage>
        <taxon>Bacteria</taxon>
        <taxon>Pseudomonadati</taxon>
        <taxon>Pseudomonadota</taxon>
        <taxon>Betaproteobacteria</taxon>
        <taxon>Burkholderiales</taxon>
        <taxon>Burkholderiaceae</taxon>
        <taxon>Paraburkholderia</taxon>
    </lineage>
</organism>
<sequence length="306" mass="34358">MAKWKSLSHFWSSEVEFLNDMALFVEVVKAKSFRRAAEAIGVPNSTLSRRISALEKAIGLRLLHRTTRKIEPTEAGQLYFERARRIVEEARLAHEQLGEMLAQPVGVLHASLPVDFANIFLAPLLAEFARRYPGISFEFDLTPRRVDLVTEPVDVAIRMGEPPSSNLIARQLARLPRYLYASPRYVELYGEPGEPADLLRHECLRLKPAEVAGWSLHRGKETVEIAVGGRFLLNSVGMIRRLATLDLGIAVLPEEIAADDVAAGLLHRVMPEWQAPSVPVYAITETRLLPAKTQRFIEFLREHLGA</sequence>
<protein>
    <submittedName>
        <fullName evidence="6">DNA-binding transcriptional regulator, LysR family</fullName>
    </submittedName>
</protein>